<evidence type="ECO:0000256" key="1">
    <source>
        <dbReference type="ARBA" id="ARBA00022729"/>
    </source>
</evidence>
<dbReference type="SUPFAM" id="SSF53850">
    <property type="entry name" value="Periplasmic binding protein-like II"/>
    <property type="match status" value="1"/>
</dbReference>
<keyword evidence="1" id="KW-0732">Signal</keyword>
<name>H5SMH0_9BACT</name>
<dbReference type="CDD" id="cd13624">
    <property type="entry name" value="PBP2_Arg_Lys_His"/>
    <property type="match status" value="1"/>
</dbReference>
<reference evidence="3" key="2">
    <citation type="journal article" date="2012" name="PLoS ONE">
        <title>A Deeply Branching Thermophilic Bacterium with an Ancient Acetyl-CoA Pathway Dominates a Subsurface Ecosystem.</title>
        <authorList>
            <person name="Takami H."/>
            <person name="Noguchi H."/>
            <person name="Takaki Y."/>
            <person name="Uchiyama I."/>
            <person name="Toyoda A."/>
            <person name="Nishi S."/>
            <person name="Chee G.-J."/>
            <person name="Arai W."/>
            <person name="Nunoura T."/>
            <person name="Itoh T."/>
            <person name="Hattori M."/>
            <person name="Takai K."/>
        </authorList>
    </citation>
    <scope>NUCLEOTIDE SEQUENCE</scope>
</reference>
<dbReference type="AlphaFoldDB" id="H5SMH0"/>
<dbReference type="EMBL" id="AP011774">
    <property type="protein sequence ID" value="BAL57356.1"/>
    <property type="molecule type" value="Genomic_DNA"/>
</dbReference>
<dbReference type="Pfam" id="PF00497">
    <property type="entry name" value="SBP_bac_3"/>
    <property type="match status" value="1"/>
</dbReference>
<dbReference type="InterPro" id="IPR001638">
    <property type="entry name" value="Solute-binding_3/MltF_N"/>
</dbReference>
<evidence type="ECO:0000259" key="2">
    <source>
        <dbReference type="SMART" id="SM00062"/>
    </source>
</evidence>
<organism evidence="3">
    <name type="scientific">uncultured Acetothermia bacterium</name>
    <dbReference type="NCBI Taxonomy" id="236499"/>
    <lineage>
        <taxon>Bacteria</taxon>
        <taxon>Candidatus Bipolaricaulota</taxon>
        <taxon>environmental samples</taxon>
    </lineage>
</organism>
<feature type="domain" description="Solute-binding protein family 3/N-terminal" evidence="2">
    <location>
        <begin position="31"/>
        <end position="256"/>
    </location>
</feature>
<gene>
    <name evidence="3" type="ORF">HGMM_F50B12C03</name>
</gene>
<dbReference type="SMART" id="SM00062">
    <property type="entry name" value="PBPb"/>
    <property type="match status" value="1"/>
</dbReference>
<reference evidence="3" key="1">
    <citation type="journal article" date="2005" name="Environ. Microbiol.">
        <title>Genetic and functional properties of uncultivated thermophilic crenarchaeotes from a subsurface gold mine as revealed by analysis of genome fragments.</title>
        <authorList>
            <person name="Nunoura T."/>
            <person name="Hirayama H."/>
            <person name="Takami H."/>
            <person name="Oida H."/>
            <person name="Nishi S."/>
            <person name="Shimamura S."/>
            <person name="Suzuki Y."/>
            <person name="Inagaki F."/>
            <person name="Takai K."/>
            <person name="Nealson K.H."/>
            <person name="Horikoshi K."/>
        </authorList>
    </citation>
    <scope>NUCLEOTIDE SEQUENCE</scope>
</reference>
<dbReference type="PANTHER" id="PTHR35936">
    <property type="entry name" value="MEMBRANE-BOUND LYTIC MUREIN TRANSGLYCOSYLASE F"/>
    <property type="match status" value="1"/>
</dbReference>
<protein>
    <submittedName>
        <fullName evidence="3">Extracellular solute-binding protein</fullName>
    </submittedName>
</protein>
<evidence type="ECO:0000313" key="3">
    <source>
        <dbReference type="EMBL" id="BAL57356.1"/>
    </source>
</evidence>
<dbReference type="Gene3D" id="3.40.190.10">
    <property type="entry name" value="Periplasmic binding protein-like II"/>
    <property type="match status" value="2"/>
</dbReference>
<sequence>MRVLVRWSVVVGVLVVALGIGGLVPQAQTQVFKVCSDISWPPFEWTDAKGEFVGFDLDVMRIIAILKGYKITIQNLGFDSIIPAVQAGQCDIGASGFTITKERAQVVDFSDPYWESNQSVLVRADSGLNIITAFKAGNKIGAQRGTTGAQWVEDNIINQGIKVELKLYETYPLAEQDLINKQIHAVVEDEPAAKVAVKASKGVLKIAGIINTEEQFGFLVRKGDPNKLLPRINDGMKEMKKKGIWNNLVEAYFGVDVNLERVTQCWADLKGYLDKSQPEAYAENMAACMAGESYKKP</sequence>
<accession>H5SMH0</accession>
<dbReference type="PANTHER" id="PTHR35936:SF17">
    <property type="entry name" value="ARGININE-BINDING EXTRACELLULAR PROTEIN ARTP"/>
    <property type="match status" value="1"/>
</dbReference>
<proteinExistence type="predicted"/>